<dbReference type="PATRIC" id="fig|882800.3.peg.196"/>
<feature type="compositionally biased region" description="Low complexity" evidence="1">
    <location>
        <begin position="546"/>
        <end position="556"/>
    </location>
</feature>
<feature type="chain" id="PRO_5003550921" evidence="2">
    <location>
        <begin position="21"/>
        <end position="653"/>
    </location>
</feature>
<name>H1KC45_METEX</name>
<dbReference type="Gene3D" id="2.160.20.10">
    <property type="entry name" value="Single-stranded right-handed beta-helix, Pectin lyase-like"/>
    <property type="match status" value="1"/>
</dbReference>
<gene>
    <name evidence="3" type="ORF">MetexDRAFT_0207</name>
</gene>
<reference evidence="3 4" key="1">
    <citation type="submission" date="2011-09" db="EMBL/GenBank/DDBJ databases">
        <title>The draft genome of Methylobacterium extorquens DSM 13060.</title>
        <authorList>
            <consortium name="US DOE Joint Genome Institute (JGI-PGF)"/>
            <person name="Lucas S."/>
            <person name="Han J."/>
            <person name="Lapidus A."/>
            <person name="Cheng J.-F."/>
            <person name="Goodwin L."/>
            <person name="Pitluck S."/>
            <person name="Peters L."/>
            <person name="Land M.L."/>
            <person name="Hauser L."/>
            <person name="Koskimaki J."/>
            <person name="Halonen O."/>
            <person name="Pirttila A."/>
            <person name="Frank C."/>
            <person name="Woyke T.J."/>
        </authorList>
    </citation>
    <scope>NUCLEOTIDE SEQUENCE [LARGE SCALE GENOMIC DNA]</scope>
    <source>
        <strain evidence="3 4">DSM 13060</strain>
    </source>
</reference>
<comment type="caution">
    <text evidence="3">The sequence shown here is derived from an EMBL/GenBank/DDBJ whole genome shotgun (WGS) entry which is preliminary data.</text>
</comment>
<evidence type="ECO:0000313" key="4">
    <source>
        <dbReference type="Proteomes" id="UP000004382"/>
    </source>
</evidence>
<accession>H1KC45</accession>
<dbReference type="Proteomes" id="UP000004382">
    <property type="component" value="Unassembled WGS sequence"/>
</dbReference>
<sequence length="653" mass="67820" precursor="true">MLRLALVLAALLGLSAPGLAQKAVPPEIRANGDIWLGNAARLGKREAGKTIITPDTLQILGSGSTGDIPNMSLSVLGSGAVARSLMARFDENVELSDFGWDKTGNTDCAPALQKAHDKIASRGGTIRQGAGVCWINSPVNWTGAVRLQGQGWRESAGLDTGSWIKITNPAITPFAVTGQPSRGAEFRDIAVWQQQPGLTGTTWAPTEYPPVWDIQNTLGAVKYSNIYLLGVTRGINNFNSGRLDIDGLYGQVYRYGASIDQAQDLPRVARVHFWTYASSDPRILTWQLANSDAILSARNDNPFFRDIFAIAMRSALHFTSSANGITNKFQAVNIDGDLTQAGILIDGNGTTGQVTNLLHQGNSPISGSQAGSTALKIAANNVSVQVNNLDSRLADVGAITVTGTGNRVQVSNGYVAQWDRSGAGKNAFDLSDGGSAANANVIQASNVEFAGGGTNVVPTSSAGLVVKLTDFYSRSGVPTFSPRLTATGSAGAVNLEANGRTVLSVDNPSGDSTILMRSGTGGMSLNVQSSTPNANLELKPQGSGGSASLWSAGGPAVRSGSDATNDSGLLVQRSQGTVKLIPEGNANASIDLNPAGTGTVNLNKQPRFNANNVTGSASAALGANSPATVPGAPYTWITAKASDGTIVYIPAWR</sequence>
<evidence type="ECO:0000313" key="3">
    <source>
        <dbReference type="EMBL" id="EHP94862.1"/>
    </source>
</evidence>
<dbReference type="InterPro" id="IPR012334">
    <property type="entry name" value="Pectin_lyas_fold"/>
</dbReference>
<feature type="signal peptide" evidence="2">
    <location>
        <begin position="1"/>
        <end position="20"/>
    </location>
</feature>
<proteinExistence type="predicted"/>
<feature type="region of interest" description="Disordered" evidence="1">
    <location>
        <begin position="539"/>
        <end position="567"/>
    </location>
</feature>
<evidence type="ECO:0000256" key="2">
    <source>
        <dbReference type="SAM" id="SignalP"/>
    </source>
</evidence>
<keyword evidence="2" id="KW-0732">Signal</keyword>
<protein>
    <submittedName>
        <fullName evidence="3">Uncharacterized protein</fullName>
    </submittedName>
</protein>
<evidence type="ECO:0000256" key="1">
    <source>
        <dbReference type="SAM" id="MobiDB-lite"/>
    </source>
</evidence>
<dbReference type="AlphaFoldDB" id="H1KC45"/>
<organism evidence="3 4">
    <name type="scientific">Methylorubrum extorquens DSM 13060</name>
    <dbReference type="NCBI Taxonomy" id="882800"/>
    <lineage>
        <taxon>Bacteria</taxon>
        <taxon>Pseudomonadati</taxon>
        <taxon>Pseudomonadota</taxon>
        <taxon>Alphaproteobacteria</taxon>
        <taxon>Hyphomicrobiales</taxon>
        <taxon>Methylobacteriaceae</taxon>
        <taxon>Methylorubrum</taxon>
    </lineage>
</organism>
<dbReference type="EMBL" id="AGJK01000003">
    <property type="protein sequence ID" value="EHP94862.1"/>
    <property type="molecule type" value="Genomic_DNA"/>
</dbReference>